<reference evidence="5" key="1">
    <citation type="journal article" date="2022" name="Environ. Microbiol.">
        <title>Geoalkalibacter halelectricus SAP #1 sp. nov. possessing extracellular electron transfer and mineral#reducing capabilities from a haloalkaline environment.</title>
        <authorList>
            <person name="Yadav S."/>
            <person name="Singh R."/>
            <person name="Sundharam S.S."/>
            <person name="Chaudhary S."/>
            <person name="Krishnamurthi S."/>
            <person name="Patil S.A."/>
        </authorList>
    </citation>
    <scope>NUCLEOTIDE SEQUENCE</scope>
    <source>
        <strain evidence="5">SAP-1</strain>
    </source>
</reference>
<feature type="domain" description="Quercetin 2,3-dioxygenase C-terminal cupin" evidence="4">
    <location>
        <begin position="144"/>
        <end position="229"/>
    </location>
</feature>
<protein>
    <submittedName>
        <fullName evidence="5">Pirin family protein</fullName>
    </submittedName>
</protein>
<dbReference type="Pfam" id="PF02678">
    <property type="entry name" value="Pirin"/>
    <property type="match status" value="1"/>
</dbReference>
<dbReference type="InterPro" id="IPR014710">
    <property type="entry name" value="RmlC-like_jellyroll"/>
</dbReference>
<feature type="domain" description="Pirin N-terminal" evidence="3">
    <location>
        <begin position="10"/>
        <end position="119"/>
    </location>
</feature>
<dbReference type="InterPro" id="IPR041602">
    <property type="entry name" value="Quercetinase_C"/>
</dbReference>
<evidence type="ECO:0000259" key="3">
    <source>
        <dbReference type="Pfam" id="PF02678"/>
    </source>
</evidence>
<sequence length="230" mass="25990">MIRIRKSDERGLGRESWLESRHTFSFSTYQDPRHMGFRQLRVINEDRVAAGGGFPLHAHRDMEIFSFVISGALEHQDDLGNRERIGPGELQMFSAGTGIHHSEYNPSPSEEVHFFQVWIFPERDGLPPRYEKKSFDLDRPGLQLIASPQGEEGSALIHQNVRVYFGNLPAGEETQVILAPGLHLWLQLVDGHLSLNDENLDAGDGAAVSEEGVLRLRSQDLARFFLFDLS</sequence>
<dbReference type="PANTHER" id="PTHR43212:SF3">
    <property type="entry name" value="QUERCETIN 2,3-DIOXYGENASE"/>
    <property type="match status" value="1"/>
</dbReference>
<dbReference type="InterPro" id="IPR011051">
    <property type="entry name" value="RmlC_Cupin_sf"/>
</dbReference>
<dbReference type="Pfam" id="PF17954">
    <property type="entry name" value="Pirin_C_2"/>
    <property type="match status" value="1"/>
</dbReference>
<dbReference type="Gene3D" id="2.60.120.10">
    <property type="entry name" value="Jelly Rolls"/>
    <property type="match status" value="2"/>
</dbReference>
<evidence type="ECO:0000259" key="4">
    <source>
        <dbReference type="Pfam" id="PF17954"/>
    </source>
</evidence>
<organism evidence="5 6">
    <name type="scientific">Geoalkalibacter halelectricus</name>
    <dbReference type="NCBI Taxonomy" id="2847045"/>
    <lineage>
        <taxon>Bacteria</taxon>
        <taxon>Pseudomonadati</taxon>
        <taxon>Thermodesulfobacteriota</taxon>
        <taxon>Desulfuromonadia</taxon>
        <taxon>Desulfuromonadales</taxon>
        <taxon>Geoalkalibacteraceae</taxon>
        <taxon>Geoalkalibacter</taxon>
    </lineage>
</organism>
<dbReference type="SUPFAM" id="SSF51182">
    <property type="entry name" value="RmlC-like cupins"/>
    <property type="match status" value="1"/>
</dbReference>
<dbReference type="PANTHER" id="PTHR43212">
    <property type="entry name" value="QUERCETIN 2,3-DIOXYGENASE"/>
    <property type="match status" value="1"/>
</dbReference>
<evidence type="ECO:0000313" key="6">
    <source>
        <dbReference type="Proteomes" id="UP001060414"/>
    </source>
</evidence>
<dbReference type="RefSeq" id="WP_260749477.1">
    <property type="nucleotide sequence ID" value="NZ_CP092109.1"/>
</dbReference>
<dbReference type="InterPro" id="IPR003829">
    <property type="entry name" value="Pirin_N_dom"/>
</dbReference>
<dbReference type="PIRSF" id="PIRSF006232">
    <property type="entry name" value="Pirin"/>
    <property type="match status" value="1"/>
</dbReference>
<dbReference type="CDD" id="cd02910">
    <property type="entry name" value="cupin_Yhhw_N"/>
    <property type="match status" value="1"/>
</dbReference>
<evidence type="ECO:0000256" key="1">
    <source>
        <dbReference type="ARBA" id="ARBA00008416"/>
    </source>
</evidence>
<evidence type="ECO:0000256" key="2">
    <source>
        <dbReference type="RuleBase" id="RU003457"/>
    </source>
</evidence>
<dbReference type="InterPro" id="IPR012093">
    <property type="entry name" value="Pirin"/>
</dbReference>
<dbReference type="EMBL" id="CP092109">
    <property type="protein sequence ID" value="UWZ81107.1"/>
    <property type="molecule type" value="Genomic_DNA"/>
</dbReference>
<name>A0ABY5ZPM1_9BACT</name>
<keyword evidence="6" id="KW-1185">Reference proteome</keyword>
<accession>A0ABY5ZPM1</accession>
<proteinExistence type="inferred from homology"/>
<dbReference type="Proteomes" id="UP001060414">
    <property type="component" value="Chromosome"/>
</dbReference>
<gene>
    <name evidence="5" type="ORF">L9S41_06845</name>
</gene>
<comment type="similarity">
    <text evidence="1 2">Belongs to the pirin family.</text>
</comment>
<evidence type="ECO:0000313" key="5">
    <source>
        <dbReference type="EMBL" id="UWZ81107.1"/>
    </source>
</evidence>